<accession>A0A0K0GN48</accession>
<gene>
    <name evidence="2" type="ordered locus">PXO_02095</name>
</gene>
<protein>
    <submittedName>
        <fullName evidence="2">Lipoprotein, putative</fullName>
    </submittedName>
</protein>
<dbReference type="Proteomes" id="UP000001740">
    <property type="component" value="Chromosome"/>
</dbReference>
<evidence type="ECO:0000313" key="2">
    <source>
        <dbReference type="EMBL" id="ACD60282.1"/>
    </source>
</evidence>
<sequence>MDHPERVASQMSGGTHLAAQSSTAQRRKGVAATSLPAEAGKLPMRLFAPTKR</sequence>
<feature type="compositionally biased region" description="Polar residues" evidence="1">
    <location>
        <begin position="9"/>
        <end position="24"/>
    </location>
</feature>
<dbReference type="AlphaFoldDB" id="A0A0K0GN48"/>
<proteinExistence type="predicted"/>
<dbReference type="HOGENOM" id="CLU_3086246_0_0_6"/>
<dbReference type="KEGG" id="xop:PXO_02095"/>
<organism evidence="2 3">
    <name type="scientific">Xanthomonas oryzae pv. oryzae (strain PXO99A)</name>
    <dbReference type="NCBI Taxonomy" id="360094"/>
    <lineage>
        <taxon>Bacteria</taxon>
        <taxon>Pseudomonadati</taxon>
        <taxon>Pseudomonadota</taxon>
        <taxon>Gammaproteobacteria</taxon>
        <taxon>Lysobacterales</taxon>
        <taxon>Lysobacteraceae</taxon>
        <taxon>Xanthomonas</taxon>
    </lineage>
</organism>
<name>A0A0K0GN48_XANOP</name>
<dbReference type="EMBL" id="CP000967">
    <property type="protein sequence ID" value="ACD60282.1"/>
    <property type="molecule type" value="Genomic_DNA"/>
</dbReference>
<reference evidence="2 3" key="1">
    <citation type="journal article" date="2008" name="BMC Genomics">
        <title>Genome sequence and rapid evolution of the rice pathogen Xanthomonas oryzae pv. oryzae PXO99A.</title>
        <authorList>
            <person name="Salzberg S.L."/>
            <person name="Sommer D.D."/>
            <person name="Schatz M.C."/>
            <person name="Phillippy A.M."/>
            <person name="Rabinowicz P.D."/>
            <person name="Tsuge S."/>
            <person name="Furutani A."/>
            <person name="Ochiai H."/>
            <person name="Delcher A.L."/>
            <person name="Kelley D."/>
            <person name="Madupu R."/>
            <person name="Puiu D."/>
            <person name="Radune D."/>
            <person name="Shumway M."/>
            <person name="Trapnell C."/>
            <person name="Aparna G."/>
            <person name="Jha G."/>
            <person name="Pandey A."/>
            <person name="Patil P.B."/>
            <person name="Ishihara H."/>
            <person name="Meyer D.F."/>
            <person name="Szurek B."/>
            <person name="Verdier V."/>
            <person name="Koebnik R."/>
            <person name="Dow J.M."/>
            <person name="Ryan R.P."/>
            <person name="Hirata H."/>
            <person name="Tsuyumu S."/>
            <person name="Won Lee S."/>
            <person name="Seo Y.S."/>
            <person name="Sriariyanum M."/>
            <person name="Ronald P.C."/>
            <person name="Sonti R.V."/>
            <person name="Van Sluys M.A."/>
            <person name="Leach J.E."/>
            <person name="White F.F."/>
            <person name="Bogdanove A.J."/>
        </authorList>
    </citation>
    <scope>NUCLEOTIDE SEQUENCE [LARGE SCALE GENOMIC DNA]</scope>
    <source>
        <strain evidence="2 3">PXO99A</strain>
    </source>
</reference>
<evidence type="ECO:0000313" key="3">
    <source>
        <dbReference type="Proteomes" id="UP000001740"/>
    </source>
</evidence>
<feature type="region of interest" description="Disordered" evidence="1">
    <location>
        <begin position="1"/>
        <end position="52"/>
    </location>
</feature>
<keyword evidence="2" id="KW-0449">Lipoprotein</keyword>
<evidence type="ECO:0000256" key="1">
    <source>
        <dbReference type="SAM" id="MobiDB-lite"/>
    </source>
</evidence>